<dbReference type="SUPFAM" id="SSF52402">
    <property type="entry name" value="Adenine nucleotide alpha hydrolases-like"/>
    <property type="match status" value="1"/>
</dbReference>
<keyword evidence="2" id="KW-0436">Ligase</keyword>
<dbReference type="GO" id="GO:0005524">
    <property type="term" value="F:ATP binding"/>
    <property type="evidence" value="ECO:0007669"/>
    <property type="project" value="UniProtKB-KW"/>
</dbReference>
<gene>
    <name evidence="9" type="ORF">R3P38DRAFT_3311341</name>
</gene>
<name>A0AAW0CJX3_9AGAR</name>
<dbReference type="NCBIfam" id="TIGR02432">
    <property type="entry name" value="lysidine_TilS_N"/>
    <property type="match status" value="1"/>
</dbReference>
<feature type="domain" description="tRNA(Ile)-lysidine/2-thiocytidine synthase N-terminal" evidence="8">
    <location>
        <begin position="34"/>
        <end position="251"/>
    </location>
</feature>
<keyword evidence="7" id="KW-0175">Coiled coil</keyword>
<dbReference type="Proteomes" id="UP001362999">
    <property type="component" value="Unassembled WGS sequence"/>
</dbReference>
<dbReference type="InterPro" id="IPR014729">
    <property type="entry name" value="Rossmann-like_a/b/a_fold"/>
</dbReference>
<dbReference type="CDD" id="cd01992">
    <property type="entry name" value="TilS_N"/>
    <property type="match status" value="1"/>
</dbReference>
<evidence type="ECO:0000256" key="7">
    <source>
        <dbReference type="SAM" id="Coils"/>
    </source>
</evidence>
<dbReference type="PANTHER" id="PTHR43033">
    <property type="entry name" value="TRNA(ILE)-LYSIDINE SYNTHASE-RELATED"/>
    <property type="match status" value="1"/>
</dbReference>
<dbReference type="InterPro" id="IPR012795">
    <property type="entry name" value="tRNA_Ile_lys_synt_N"/>
</dbReference>
<dbReference type="HAMAP" id="MF_01161">
    <property type="entry name" value="tRNA_Ile_lys_synt"/>
    <property type="match status" value="1"/>
</dbReference>
<dbReference type="EC" id="6.3.4.19" evidence="1"/>
<keyword evidence="10" id="KW-1185">Reference proteome</keyword>
<dbReference type="AlphaFoldDB" id="A0AAW0CJX3"/>
<accession>A0AAW0CJX3</accession>
<keyword evidence="4" id="KW-0547">Nucleotide-binding</keyword>
<keyword evidence="5" id="KW-0067">ATP-binding</keyword>
<evidence type="ECO:0000256" key="6">
    <source>
        <dbReference type="ARBA" id="ARBA00048539"/>
    </source>
</evidence>
<comment type="catalytic activity">
    <reaction evidence="6">
        <text>cytidine(34) in tRNA(Ile2) + L-lysine + ATP = lysidine(34) in tRNA(Ile2) + AMP + diphosphate + H(+)</text>
        <dbReference type="Rhea" id="RHEA:43744"/>
        <dbReference type="Rhea" id="RHEA-COMP:10625"/>
        <dbReference type="Rhea" id="RHEA-COMP:10670"/>
        <dbReference type="ChEBI" id="CHEBI:15378"/>
        <dbReference type="ChEBI" id="CHEBI:30616"/>
        <dbReference type="ChEBI" id="CHEBI:32551"/>
        <dbReference type="ChEBI" id="CHEBI:33019"/>
        <dbReference type="ChEBI" id="CHEBI:82748"/>
        <dbReference type="ChEBI" id="CHEBI:83665"/>
        <dbReference type="ChEBI" id="CHEBI:456215"/>
        <dbReference type="EC" id="6.3.4.19"/>
    </reaction>
</comment>
<reference evidence="9 10" key="1">
    <citation type="journal article" date="2024" name="J Genomics">
        <title>Draft genome sequencing and assembly of Favolaschia claudopus CIRM-BRFM 2984 isolated from oak limbs.</title>
        <authorList>
            <person name="Navarro D."/>
            <person name="Drula E."/>
            <person name="Chaduli D."/>
            <person name="Cazenave R."/>
            <person name="Ahrendt S."/>
            <person name="Wang J."/>
            <person name="Lipzen A."/>
            <person name="Daum C."/>
            <person name="Barry K."/>
            <person name="Grigoriev I.V."/>
            <person name="Favel A."/>
            <person name="Rosso M.N."/>
            <person name="Martin F."/>
        </authorList>
    </citation>
    <scope>NUCLEOTIDE SEQUENCE [LARGE SCALE GENOMIC DNA]</scope>
    <source>
        <strain evidence="9 10">CIRM-BRFM 2984</strain>
    </source>
</reference>
<dbReference type="GO" id="GO:0032267">
    <property type="term" value="F:tRNA(Ile)-lysidine synthase activity"/>
    <property type="evidence" value="ECO:0007669"/>
    <property type="project" value="UniProtKB-EC"/>
</dbReference>
<sequence>MTSALRSLKSTPISRDEFARLFQGTVPSVGWSKKIAVAHSGGPDSTCLLFLIYRYLQDLRRESPRALPSVTVSLTVNHGLQAASDSMARHCSDYAKSLGIEHISSTVPWSAPPFPDRPGPGESFEEIGRRVRYHILFNAMKQAGAQVLALGHHGDDQVETSLMRLAMGTTEIGAAGMRKVRRWGMGVNAEGFQHNVLGWAGLDGMNMWMIRPLLQVSKERILATCEENNLPFIQDSTNFQPELTLRNAIRHLLSKNTLDPQSVGLELPAHISEGLTQLQKNLTSIDSVDLDPSEGSEQLLSSVNELTEQVEDIENLVDTCLNRCHIPSPPATYAVTYRGLSAVRNPLVQRAIVLRIMRYASFHAWGALRADGNRRKKSLELIINNLWTPDPFAAGIQSFVAGGGVWWIPIVAGANRIKFASRRDAAPPRPEPNDTIGWLACRQPPLSQKRMELAGRSNQLWVDITDALQNKLRHKKWNRGEIFPVLWDNRFVLRLDIDKMPDDLVLAVLDGSERVQIQPFGRWYWPRIVRSNSMTGMETIIHNTLSTASQDLIDIDRDVVAGWDFRAPAREAVIFHSASWVEIEWIRSLSGL</sequence>
<keyword evidence="3" id="KW-0819">tRNA processing</keyword>
<dbReference type="InterPro" id="IPR011063">
    <property type="entry name" value="TilS/TtcA_N"/>
</dbReference>
<evidence type="ECO:0000259" key="8">
    <source>
        <dbReference type="Pfam" id="PF01171"/>
    </source>
</evidence>
<comment type="caution">
    <text evidence="9">The sequence shown here is derived from an EMBL/GenBank/DDBJ whole genome shotgun (WGS) entry which is preliminary data.</text>
</comment>
<evidence type="ECO:0000256" key="3">
    <source>
        <dbReference type="ARBA" id="ARBA00022694"/>
    </source>
</evidence>
<dbReference type="Gene3D" id="3.40.50.620">
    <property type="entry name" value="HUPs"/>
    <property type="match status" value="1"/>
</dbReference>
<proteinExistence type="inferred from homology"/>
<protein>
    <recommendedName>
        <fullName evidence="1">tRNA(Ile)-lysidine synthetase</fullName>
        <ecNumber evidence="1">6.3.4.19</ecNumber>
    </recommendedName>
</protein>
<feature type="coiled-coil region" evidence="7">
    <location>
        <begin position="296"/>
        <end position="323"/>
    </location>
</feature>
<evidence type="ECO:0000256" key="1">
    <source>
        <dbReference type="ARBA" id="ARBA00013267"/>
    </source>
</evidence>
<evidence type="ECO:0000313" key="9">
    <source>
        <dbReference type="EMBL" id="KAK7038133.1"/>
    </source>
</evidence>
<dbReference type="Pfam" id="PF01171">
    <property type="entry name" value="ATP_bind_3"/>
    <property type="match status" value="1"/>
</dbReference>
<dbReference type="PANTHER" id="PTHR43033:SF1">
    <property type="entry name" value="TRNA(ILE)-LYSIDINE SYNTHASE-RELATED"/>
    <property type="match status" value="1"/>
</dbReference>
<evidence type="ECO:0000256" key="4">
    <source>
        <dbReference type="ARBA" id="ARBA00022741"/>
    </source>
</evidence>
<evidence type="ECO:0000256" key="2">
    <source>
        <dbReference type="ARBA" id="ARBA00022598"/>
    </source>
</evidence>
<organism evidence="9 10">
    <name type="scientific">Favolaschia claudopus</name>
    <dbReference type="NCBI Taxonomy" id="2862362"/>
    <lineage>
        <taxon>Eukaryota</taxon>
        <taxon>Fungi</taxon>
        <taxon>Dikarya</taxon>
        <taxon>Basidiomycota</taxon>
        <taxon>Agaricomycotina</taxon>
        <taxon>Agaricomycetes</taxon>
        <taxon>Agaricomycetidae</taxon>
        <taxon>Agaricales</taxon>
        <taxon>Marasmiineae</taxon>
        <taxon>Mycenaceae</taxon>
        <taxon>Favolaschia</taxon>
    </lineage>
</organism>
<dbReference type="GO" id="GO:0008033">
    <property type="term" value="P:tRNA processing"/>
    <property type="evidence" value="ECO:0007669"/>
    <property type="project" value="UniProtKB-KW"/>
</dbReference>
<evidence type="ECO:0000313" key="10">
    <source>
        <dbReference type="Proteomes" id="UP001362999"/>
    </source>
</evidence>
<dbReference type="EMBL" id="JAWWNJ010000017">
    <property type="protein sequence ID" value="KAK7038133.1"/>
    <property type="molecule type" value="Genomic_DNA"/>
</dbReference>
<evidence type="ECO:0000256" key="5">
    <source>
        <dbReference type="ARBA" id="ARBA00022840"/>
    </source>
</evidence>
<dbReference type="InterPro" id="IPR012094">
    <property type="entry name" value="tRNA_Ile_lys_synt"/>
</dbReference>